<dbReference type="PANTHER" id="PTHR42070:SF1">
    <property type="entry name" value="FILAMENT ASSOCIATED PROTEIN, PUTATIVE (AFU_ORTHOLOGUE AFUA_8G06630)-RELATED"/>
    <property type="match status" value="1"/>
</dbReference>
<accession>A0A9Q0AUR1</accession>
<protein>
    <recommendedName>
        <fullName evidence="4">BZIP domain-containing protein</fullName>
    </recommendedName>
</protein>
<dbReference type="CDD" id="cd14688">
    <property type="entry name" value="bZIP_YAP"/>
    <property type="match status" value="1"/>
</dbReference>
<reference evidence="2" key="1">
    <citation type="submission" date="2021-03" db="EMBL/GenBank/DDBJ databases">
        <title>Revisited historic fungal species revealed as producer of novel bioactive compounds through whole genome sequencing and comparative genomics.</title>
        <authorList>
            <person name="Vignolle G.A."/>
            <person name="Hochenegger N."/>
            <person name="Mach R.L."/>
            <person name="Mach-Aigner A.R."/>
            <person name="Javad Rahimi M."/>
            <person name="Salim K.A."/>
            <person name="Chan C.M."/>
            <person name="Lim L.B.L."/>
            <person name="Cai F."/>
            <person name="Druzhinina I.S."/>
            <person name="U'Ren J.M."/>
            <person name="Derntl C."/>
        </authorList>
    </citation>
    <scope>NUCLEOTIDE SEQUENCE</scope>
    <source>
        <strain evidence="2">TUCIM 5799</strain>
    </source>
</reference>
<evidence type="ECO:0008006" key="4">
    <source>
        <dbReference type="Google" id="ProtNLM"/>
    </source>
</evidence>
<feature type="compositionally biased region" description="Polar residues" evidence="1">
    <location>
        <begin position="1"/>
        <end position="11"/>
    </location>
</feature>
<sequence length="331" mass="36734">MKQTSKNQNKLLQDRASLDRIRDNQRRSRLERRQHVQRLQQKVAQYEAEGVKASIEMQRAGRMALEENRMLRCILNEQGISDSDITARLNLLRKSPDSNSSSGNVAQVLEKLLGPLTGTFDASPDEFNQISPGFESQPHGHGISYNDMAMEANMGGYLPTPACDDARYFTPSGGYEVMGHEESERTYQHPAPGFTGVGQGFFPNYDSSRHRPSTMVRGRWPQPTNLWEAGPQISPASSTAMGSPPMVQDQISLGPPMHLSSQQEANLPVAWPAHMYSAVNASCGSITTEGNSPLIPSNSSVSGYFDRLKIEDGCHVEDYPYSESKKKFHSR</sequence>
<dbReference type="EMBL" id="JAFIMR010000001">
    <property type="protein sequence ID" value="KAI1881433.1"/>
    <property type="molecule type" value="Genomic_DNA"/>
</dbReference>
<organism evidence="2 3">
    <name type="scientific">Neoarthrinium moseri</name>
    <dbReference type="NCBI Taxonomy" id="1658444"/>
    <lineage>
        <taxon>Eukaryota</taxon>
        <taxon>Fungi</taxon>
        <taxon>Dikarya</taxon>
        <taxon>Ascomycota</taxon>
        <taxon>Pezizomycotina</taxon>
        <taxon>Sordariomycetes</taxon>
        <taxon>Xylariomycetidae</taxon>
        <taxon>Amphisphaeriales</taxon>
        <taxon>Apiosporaceae</taxon>
        <taxon>Neoarthrinium</taxon>
    </lineage>
</organism>
<proteinExistence type="predicted"/>
<comment type="caution">
    <text evidence="2">The sequence shown here is derived from an EMBL/GenBank/DDBJ whole genome shotgun (WGS) entry which is preliminary data.</text>
</comment>
<feature type="compositionally biased region" description="Basic and acidic residues" evidence="1">
    <location>
        <begin position="12"/>
        <end position="34"/>
    </location>
</feature>
<name>A0A9Q0AUR1_9PEZI</name>
<dbReference type="AlphaFoldDB" id="A0A9Q0AUR1"/>
<evidence type="ECO:0000313" key="2">
    <source>
        <dbReference type="EMBL" id="KAI1881433.1"/>
    </source>
</evidence>
<feature type="region of interest" description="Disordered" evidence="1">
    <location>
        <begin position="1"/>
        <end position="36"/>
    </location>
</feature>
<dbReference type="PANTHER" id="PTHR42070">
    <property type="entry name" value="FILAMENT ASSOCIATED PROTEIN, PUTATIVE (AFU_ORTHOLOGUE AFUA_8G06630)-RELATED"/>
    <property type="match status" value="1"/>
</dbReference>
<gene>
    <name evidence="2" type="ORF">JX265_000259</name>
</gene>
<dbReference type="Proteomes" id="UP000829685">
    <property type="component" value="Unassembled WGS sequence"/>
</dbReference>
<evidence type="ECO:0000256" key="1">
    <source>
        <dbReference type="SAM" id="MobiDB-lite"/>
    </source>
</evidence>
<keyword evidence="3" id="KW-1185">Reference proteome</keyword>
<evidence type="ECO:0000313" key="3">
    <source>
        <dbReference type="Proteomes" id="UP000829685"/>
    </source>
</evidence>